<dbReference type="InterPro" id="IPR013087">
    <property type="entry name" value="Znf_C2H2_type"/>
</dbReference>
<evidence type="ECO:0000256" key="5">
    <source>
        <dbReference type="PROSITE-ProRule" id="PRU00042"/>
    </source>
</evidence>
<feature type="region of interest" description="Disordered" evidence="6">
    <location>
        <begin position="86"/>
        <end position="161"/>
    </location>
</feature>
<accession>A0A7C8NYT9</accession>
<gene>
    <name evidence="8" type="ORF">TWF703_005380</name>
</gene>
<feature type="compositionally biased region" description="Basic residues" evidence="6">
    <location>
        <begin position="120"/>
        <end position="130"/>
    </location>
</feature>
<dbReference type="Proteomes" id="UP000480548">
    <property type="component" value="Unassembled WGS sequence"/>
</dbReference>
<comment type="caution">
    <text evidence="8">The sequence shown here is derived from an EMBL/GenBank/DDBJ whole genome shotgun (WGS) entry which is preliminary data.</text>
</comment>
<evidence type="ECO:0000259" key="7">
    <source>
        <dbReference type="PROSITE" id="PS50157"/>
    </source>
</evidence>
<evidence type="ECO:0000256" key="2">
    <source>
        <dbReference type="ARBA" id="ARBA00022737"/>
    </source>
</evidence>
<name>A0A7C8NYT9_ORBOL</name>
<dbReference type="PANTHER" id="PTHR24409:SF295">
    <property type="entry name" value="AZ2-RELATED"/>
    <property type="match status" value="1"/>
</dbReference>
<keyword evidence="2" id="KW-0677">Repeat</keyword>
<evidence type="ECO:0000256" key="1">
    <source>
        <dbReference type="ARBA" id="ARBA00022723"/>
    </source>
</evidence>
<dbReference type="PANTHER" id="PTHR24409">
    <property type="entry name" value="ZINC FINGER PROTEIN 142"/>
    <property type="match status" value="1"/>
</dbReference>
<organism evidence="8 9">
    <name type="scientific">Orbilia oligospora</name>
    <name type="common">Nematode-trapping fungus</name>
    <name type="synonym">Arthrobotrys oligospora</name>
    <dbReference type="NCBI Taxonomy" id="2813651"/>
    <lineage>
        <taxon>Eukaryota</taxon>
        <taxon>Fungi</taxon>
        <taxon>Dikarya</taxon>
        <taxon>Ascomycota</taxon>
        <taxon>Pezizomycotina</taxon>
        <taxon>Orbiliomycetes</taxon>
        <taxon>Orbiliales</taxon>
        <taxon>Orbiliaceae</taxon>
        <taxon>Orbilia</taxon>
    </lineage>
</organism>
<sequence>MALPLPICDQCTEAMATGEHLPTMHCCACDLNFDDTEIYNLHILLFHLWKSRGRENIPSAAFACADCQIDYYDEKGFNNHLKEHEMTQNAVQQQNTTETKTRRRRGRKSNPDACNVPKPPKQKTKSKKKKNNDTPNANAPNATPADPTKEPKKKKKKKKKNKICPDCKRDFVSKKARKNHLCPNRYPCISENCLRTFRKLTGLTDHLESGACKGGHNRERISRIICERDKKGLVTVPGAQMLLEGHYGRVPEVLDDDAASDLGNAMENLSLSSWGVLTPISNGSGESFEMVANEGVPLDLDNLDIISLASGDTFSDATPESLGSSILISEPINPKQCQICFKIFNRAEDLKQHRESAAHVPKIYHCKLSVLGLTPTEPVKQFNTLSGLVAHIENGSCRGGMAAFDIAISMMGQLAKEFGFTGTADTQQKLIAVAASKRAAKAQTSPCRQNPQTAAQMV</sequence>
<feature type="domain" description="C2H2-type" evidence="7">
    <location>
        <begin position="335"/>
        <end position="359"/>
    </location>
</feature>
<dbReference type="GO" id="GO:0005634">
    <property type="term" value="C:nucleus"/>
    <property type="evidence" value="ECO:0007669"/>
    <property type="project" value="TreeGrafter"/>
</dbReference>
<dbReference type="PROSITE" id="PS00028">
    <property type="entry name" value="ZINC_FINGER_C2H2_1"/>
    <property type="match status" value="2"/>
</dbReference>
<evidence type="ECO:0000256" key="6">
    <source>
        <dbReference type="SAM" id="MobiDB-lite"/>
    </source>
</evidence>
<keyword evidence="4" id="KW-0862">Zinc</keyword>
<dbReference type="GO" id="GO:0000977">
    <property type="term" value="F:RNA polymerase II transcription regulatory region sequence-specific DNA binding"/>
    <property type="evidence" value="ECO:0007669"/>
    <property type="project" value="TreeGrafter"/>
</dbReference>
<dbReference type="AlphaFoldDB" id="A0A7C8NYT9"/>
<dbReference type="EMBL" id="WIQZ01000028">
    <property type="protein sequence ID" value="KAF3136666.1"/>
    <property type="molecule type" value="Genomic_DNA"/>
</dbReference>
<evidence type="ECO:0000313" key="8">
    <source>
        <dbReference type="EMBL" id="KAF3136666.1"/>
    </source>
</evidence>
<dbReference type="PROSITE" id="PS50157">
    <property type="entry name" value="ZINC_FINGER_C2H2_2"/>
    <property type="match status" value="2"/>
</dbReference>
<evidence type="ECO:0000313" key="9">
    <source>
        <dbReference type="Proteomes" id="UP000480548"/>
    </source>
</evidence>
<keyword evidence="1" id="KW-0479">Metal-binding</keyword>
<proteinExistence type="predicted"/>
<protein>
    <recommendedName>
        <fullName evidence="7">C2H2-type domain-containing protein</fullName>
    </recommendedName>
</protein>
<dbReference type="GO" id="GO:0000981">
    <property type="term" value="F:DNA-binding transcription factor activity, RNA polymerase II-specific"/>
    <property type="evidence" value="ECO:0007669"/>
    <property type="project" value="TreeGrafter"/>
</dbReference>
<feature type="compositionally biased region" description="Low complexity" evidence="6">
    <location>
        <begin position="133"/>
        <end position="146"/>
    </location>
</feature>
<dbReference type="GO" id="GO:0008270">
    <property type="term" value="F:zinc ion binding"/>
    <property type="evidence" value="ECO:0007669"/>
    <property type="project" value="UniProtKB-KW"/>
</dbReference>
<evidence type="ECO:0000256" key="4">
    <source>
        <dbReference type="ARBA" id="ARBA00022833"/>
    </source>
</evidence>
<feature type="compositionally biased region" description="Basic residues" evidence="6">
    <location>
        <begin position="151"/>
        <end position="161"/>
    </location>
</feature>
<evidence type="ECO:0000256" key="3">
    <source>
        <dbReference type="ARBA" id="ARBA00022771"/>
    </source>
</evidence>
<keyword evidence="3 5" id="KW-0863">Zinc-finger</keyword>
<reference evidence="8 9" key="1">
    <citation type="submission" date="2019-06" db="EMBL/GenBank/DDBJ databases">
        <authorList>
            <person name="Palmer J.M."/>
        </authorList>
    </citation>
    <scope>NUCLEOTIDE SEQUENCE [LARGE SCALE GENOMIC DNA]</scope>
    <source>
        <strain evidence="8 9">TWF703</strain>
    </source>
</reference>
<dbReference type="SMART" id="SM00355">
    <property type="entry name" value="ZnF_C2H2"/>
    <property type="match status" value="3"/>
</dbReference>
<feature type="domain" description="C2H2-type" evidence="7">
    <location>
        <begin position="186"/>
        <end position="221"/>
    </location>
</feature>